<feature type="transmembrane region" description="Helical" evidence="1">
    <location>
        <begin position="56"/>
        <end position="73"/>
    </location>
</feature>
<evidence type="ECO:0000313" key="2">
    <source>
        <dbReference type="EMBL" id="MBB5693874.1"/>
    </source>
</evidence>
<accession>A0A840YIV1</accession>
<keyword evidence="1" id="KW-1133">Transmembrane helix</keyword>
<evidence type="ECO:0000313" key="3">
    <source>
        <dbReference type="Proteomes" id="UP000580654"/>
    </source>
</evidence>
<comment type="caution">
    <text evidence="2">The sequence shown here is derived from an EMBL/GenBank/DDBJ whole genome shotgun (WGS) entry which is preliminary data.</text>
</comment>
<dbReference type="AlphaFoldDB" id="A0A840YIV1"/>
<dbReference type="EMBL" id="JACIJD010000007">
    <property type="protein sequence ID" value="MBB5693874.1"/>
    <property type="molecule type" value="Genomic_DNA"/>
</dbReference>
<dbReference type="RefSeq" id="WP_184516842.1">
    <property type="nucleotide sequence ID" value="NZ_JACIJD010000007.1"/>
</dbReference>
<gene>
    <name evidence="2" type="ORF">FHS87_001911</name>
</gene>
<dbReference type="Proteomes" id="UP000580654">
    <property type="component" value="Unassembled WGS sequence"/>
</dbReference>
<proteinExistence type="predicted"/>
<sequence>MSARLWSLGVLLVAVGVAAHVVGWDRLLWIPRVVIDSFVWVPAAIIDAIRSSPATSGIIALGILLMVVSRLVGRRKGQGGG</sequence>
<reference evidence="2 3" key="1">
    <citation type="submission" date="2020-08" db="EMBL/GenBank/DDBJ databases">
        <title>Genomic Encyclopedia of Type Strains, Phase IV (KMG-IV): sequencing the most valuable type-strain genomes for metagenomic binning, comparative biology and taxonomic classification.</title>
        <authorList>
            <person name="Goeker M."/>
        </authorList>
    </citation>
    <scope>NUCLEOTIDE SEQUENCE [LARGE SCALE GENOMIC DNA]</scope>
    <source>
        <strain evidence="2 3">DSM 25622</strain>
    </source>
</reference>
<keyword evidence="3" id="KW-1185">Reference proteome</keyword>
<keyword evidence="1" id="KW-0812">Transmembrane</keyword>
<name>A0A840YIV1_9PROT</name>
<organism evidence="2 3">
    <name type="scientific">Muricoccus pecuniae</name>
    <dbReference type="NCBI Taxonomy" id="693023"/>
    <lineage>
        <taxon>Bacteria</taxon>
        <taxon>Pseudomonadati</taxon>
        <taxon>Pseudomonadota</taxon>
        <taxon>Alphaproteobacteria</taxon>
        <taxon>Acetobacterales</taxon>
        <taxon>Roseomonadaceae</taxon>
        <taxon>Muricoccus</taxon>
    </lineage>
</organism>
<keyword evidence="1" id="KW-0472">Membrane</keyword>
<protein>
    <submittedName>
        <fullName evidence="2">Uncharacterized protein</fullName>
    </submittedName>
</protein>
<evidence type="ECO:0000256" key="1">
    <source>
        <dbReference type="SAM" id="Phobius"/>
    </source>
</evidence>